<dbReference type="PANTHER" id="PTHR46491:SF3">
    <property type="entry name" value="CDGSH IRON-SULFUR DOMAIN-CONTAINING PROTEIN 3, MITOCHONDRIAL"/>
    <property type="match status" value="1"/>
</dbReference>
<dbReference type="KEGG" id="aplc:110989120"/>
<keyword evidence="4" id="KW-0411">Iron-sulfur</keyword>
<evidence type="ECO:0000259" key="6">
    <source>
        <dbReference type="SMART" id="SM00704"/>
    </source>
</evidence>
<dbReference type="Gene3D" id="3.40.5.90">
    <property type="entry name" value="CDGSH iron-sulfur domain, mitoNEET-type"/>
    <property type="match status" value="2"/>
</dbReference>
<sequence>MFVQVARNAQVTVKPGSRGAGYRYINLHCTTAESMAASEENMEKKERLCPAVFQYGPASVRDLEPGKKKKWCTCGLSKKQPWCDGKHKGTGFKSLKWVVPEKPQSVYSICLCKHTKNPPFCDGTHTNLPALVEQAQASCPLKGEHQTACPKLCTQCGWVPDF</sequence>
<evidence type="ECO:0000256" key="2">
    <source>
        <dbReference type="ARBA" id="ARBA00022723"/>
    </source>
</evidence>
<dbReference type="InterPro" id="IPR042216">
    <property type="entry name" value="MitoNEET_CISD"/>
</dbReference>
<evidence type="ECO:0000313" key="7">
    <source>
        <dbReference type="Proteomes" id="UP000694845"/>
    </source>
</evidence>
<keyword evidence="1" id="KW-0001">2Fe-2S</keyword>
<dbReference type="GeneID" id="110989120"/>
<dbReference type="InterPro" id="IPR018967">
    <property type="entry name" value="FeS-contain_CDGSH-typ"/>
</dbReference>
<dbReference type="GO" id="GO:0005739">
    <property type="term" value="C:mitochondrion"/>
    <property type="evidence" value="ECO:0007669"/>
    <property type="project" value="TreeGrafter"/>
</dbReference>
<dbReference type="AlphaFoldDB" id="A0A8B7ZTR3"/>
<dbReference type="RefSeq" id="XP_022108958.1">
    <property type="nucleotide sequence ID" value="XM_022253266.1"/>
</dbReference>
<organism evidence="7 8">
    <name type="scientific">Acanthaster planci</name>
    <name type="common">Crown-of-thorns starfish</name>
    <dbReference type="NCBI Taxonomy" id="133434"/>
    <lineage>
        <taxon>Eukaryota</taxon>
        <taxon>Metazoa</taxon>
        <taxon>Echinodermata</taxon>
        <taxon>Eleutherozoa</taxon>
        <taxon>Asterozoa</taxon>
        <taxon>Asteroidea</taxon>
        <taxon>Valvatacea</taxon>
        <taxon>Valvatida</taxon>
        <taxon>Acanthasteridae</taxon>
        <taxon>Acanthaster</taxon>
    </lineage>
</organism>
<evidence type="ECO:0000313" key="8">
    <source>
        <dbReference type="RefSeq" id="XP_022108958.1"/>
    </source>
</evidence>
<proteinExistence type="predicted"/>
<comment type="cofactor">
    <cofactor evidence="5">
        <name>[2Fe-2S] cluster</name>
        <dbReference type="ChEBI" id="CHEBI:190135"/>
    </cofactor>
</comment>
<evidence type="ECO:0000256" key="3">
    <source>
        <dbReference type="ARBA" id="ARBA00023004"/>
    </source>
</evidence>
<evidence type="ECO:0000256" key="1">
    <source>
        <dbReference type="ARBA" id="ARBA00022714"/>
    </source>
</evidence>
<dbReference type="SMART" id="SM00704">
    <property type="entry name" value="ZnF_CDGSH"/>
    <property type="match status" value="2"/>
</dbReference>
<evidence type="ECO:0000256" key="5">
    <source>
        <dbReference type="ARBA" id="ARBA00034078"/>
    </source>
</evidence>
<accession>A0A8B7ZTR3</accession>
<feature type="domain" description="Iron-binding zinc finger CDGSH type" evidence="6">
    <location>
        <begin position="96"/>
        <end position="131"/>
    </location>
</feature>
<dbReference type="InterPro" id="IPR052950">
    <property type="entry name" value="CISD"/>
</dbReference>
<dbReference type="OMA" id="YALCACK"/>
<keyword evidence="2" id="KW-0479">Metal-binding</keyword>
<feature type="domain" description="Iron-binding zinc finger CDGSH type" evidence="6">
    <location>
        <begin position="58"/>
        <end position="93"/>
    </location>
</feature>
<reference evidence="8" key="1">
    <citation type="submission" date="2025-08" db="UniProtKB">
        <authorList>
            <consortium name="RefSeq"/>
        </authorList>
    </citation>
    <scope>IDENTIFICATION</scope>
</reference>
<dbReference type="GO" id="GO:0051537">
    <property type="term" value="F:2 iron, 2 sulfur cluster binding"/>
    <property type="evidence" value="ECO:0007669"/>
    <property type="project" value="UniProtKB-KW"/>
</dbReference>
<dbReference type="PANTHER" id="PTHR46491">
    <property type="entry name" value="CDGSH IRON SULFUR DOMAIN PROTEIN HOMOLOG"/>
    <property type="match status" value="1"/>
</dbReference>
<dbReference type="Pfam" id="PF09360">
    <property type="entry name" value="zf-CDGSH"/>
    <property type="match status" value="2"/>
</dbReference>
<dbReference type="OrthoDB" id="15717at2759"/>
<protein>
    <submittedName>
        <fullName evidence="8">CDGSH iron-sulfur domain-containing protein 3, mitochondrial-like</fullName>
    </submittedName>
</protein>
<dbReference type="Proteomes" id="UP000694845">
    <property type="component" value="Unplaced"/>
</dbReference>
<gene>
    <name evidence="8" type="primary">LOC110989120</name>
</gene>
<keyword evidence="7" id="KW-1185">Reference proteome</keyword>
<name>A0A8B7ZTR3_ACAPL</name>
<evidence type="ECO:0000256" key="4">
    <source>
        <dbReference type="ARBA" id="ARBA00023014"/>
    </source>
</evidence>
<dbReference type="GO" id="GO:0046872">
    <property type="term" value="F:metal ion binding"/>
    <property type="evidence" value="ECO:0007669"/>
    <property type="project" value="UniProtKB-KW"/>
</dbReference>
<keyword evidence="3" id="KW-0408">Iron</keyword>